<feature type="transmembrane region" description="Helical" evidence="6">
    <location>
        <begin position="77"/>
        <end position="96"/>
    </location>
</feature>
<accession>A0ABR7G8W3</accession>
<keyword evidence="2 6" id="KW-0812">Transmembrane</keyword>
<evidence type="ECO:0000256" key="5">
    <source>
        <dbReference type="SAM" id="MobiDB-lite"/>
    </source>
</evidence>
<evidence type="ECO:0000256" key="4">
    <source>
        <dbReference type="ARBA" id="ARBA00023136"/>
    </source>
</evidence>
<comment type="caution">
    <text evidence="8">The sequence shown here is derived from an EMBL/GenBank/DDBJ whole genome shotgun (WGS) entry which is preliminary data.</text>
</comment>
<feature type="transmembrane region" description="Helical" evidence="6">
    <location>
        <begin position="103"/>
        <end position="120"/>
    </location>
</feature>
<protein>
    <submittedName>
        <fullName evidence="8">DUF4203 domain-containing protein</fullName>
    </submittedName>
</protein>
<evidence type="ECO:0000313" key="9">
    <source>
        <dbReference type="Proteomes" id="UP000631576"/>
    </source>
</evidence>
<dbReference type="EMBL" id="JACOPE010000001">
    <property type="protein sequence ID" value="MBC5683876.1"/>
    <property type="molecule type" value="Genomic_DNA"/>
</dbReference>
<evidence type="ECO:0000259" key="7">
    <source>
        <dbReference type="Pfam" id="PF13886"/>
    </source>
</evidence>
<evidence type="ECO:0000256" key="3">
    <source>
        <dbReference type="ARBA" id="ARBA00022989"/>
    </source>
</evidence>
<dbReference type="PANTHER" id="PTHR31247">
    <property type="entry name" value="TRANSMEMBRANE PROTEIN 198 FAMILY MEMBER"/>
    <property type="match status" value="1"/>
</dbReference>
<comment type="subcellular location">
    <subcellularLocation>
        <location evidence="1">Membrane</location>
        <topology evidence="1">Multi-pass membrane protein</topology>
    </subcellularLocation>
</comment>
<evidence type="ECO:0000256" key="6">
    <source>
        <dbReference type="SAM" id="Phobius"/>
    </source>
</evidence>
<dbReference type="InterPro" id="IPR040236">
    <property type="entry name" value="TMEM198"/>
</dbReference>
<feature type="domain" description="TM7S3/TM198-like" evidence="7">
    <location>
        <begin position="35"/>
        <end position="162"/>
    </location>
</feature>
<evidence type="ECO:0000313" key="8">
    <source>
        <dbReference type="EMBL" id="MBC5683876.1"/>
    </source>
</evidence>
<feature type="transmembrane region" description="Helical" evidence="6">
    <location>
        <begin position="54"/>
        <end position="71"/>
    </location>
</feature>
<feature type="transmembrane region" description="Helical" evidence="6">
    <location>
        <begin position="177"/>
        <end position="197"/>
    </location>
</feature>
<keyword evidence="3 6" id="KW-1133">Transmembrane helix</keyword>
<evidence type="ECO:0000256" key="1">
    <source>
        <dbReference type="ARBA" id="ARBA00004141"/>
    </source>
</evidence>
<feature type="compositionally biased region" description="Basic and acidic residues" evidence="5">
    <location>
        <begin position="244"/>
        <end position="257"/>
    </location>
</feature>
<dbReference type="PANTHER" id="PTHR31247:SF5">
    <property type="entry name" value="DUF4203 DOMAIN-CONTAINING PROTEIN"/>
    <property type="match status" value="1"/>
</dbReference>
<sequence length="308" mass="33755">MDISTIADQVYQYLKSVNSDTVNQVVSENMMIALIVTTVIGIFLSMFGLKLIRLWSALLGLVAGAGIGFAVTELAGLEPMIVVGATIGGGIVLAFLAGFFYRFGIFLMALLTGTYIAILFVNPQDWIFLGVCLAIGLVIALLALKFVEPIMIVVTSILGGVLAGDAIATLAEFDNPIFGYGIMVLVAIVGGIIQFTLESGKRKKKNLKKAAEIREQNSTENEVEKARAMFDDAILLDDEPDDKSDDKPDDKPKKEPDLSYLDEIDLDDEEYEDEEESDYVDGYNPDDYTDLDDLEDDDDFIIITDDDK</sequence>
<reference evidence="8 9" key="1">
    <citation type="submission" date="2020-08" db="EMBL/GenBank/DDBJ databases">
        <title>Genome public.</title>
        <authorList>
            <person name="Liu C."/>
            <person name="Sun Q."/>
        </authorList>
    </citation>
    <scope>NUCLEOTIDE SEQUENCE [LARGE SCALE GENOMIC DNA]</scope>
    <source>
        <strain evidence="8 9">NSJ-13</strain>
    </source>
</reference>
<gene>
    <name evidence="8" type="ORF">H8S40_09900</name>
</gene>
<keyword evidence="4 6" id="KW-0472">Membrane</keyword>
<proteinExistence type="predicted"/>
<evidence type="ECO:0000256" key="2">
    <source>
        <dbReference type="ARBA" id="ARBA00022692"/>
    </source>
</evidence>
<dbReference type="InterPro" id="IPR025256">
    <property type="entry name" value="TM7S3/TM198-like_dom"/>
</dbReference>
<dbReference type="Proteomes" id="UP000631576">
    <property type="component" value="Unassembled WGS sequence"/>
</dbReference>
<feature type="compositionally biased region" description="Acidic residues" evidence="5">
    <location>
        <begin position="260"/>
        <end position="279"/>
    </location>
</feature>
<dbReference type="RefSeq" id="WP_118737069.1">
    <property type="nucleotide sequence ID" value="NZ_JACOPE010000001.1"/>
</dbReference>
<feature type="transmembrane region" description="Helical" evidence="6">
    <location>
        <begin position="151"/>
        <end position="171"/>
    </location>
</feature>
<dbReference type="Pfam" id="PF13886">
    <property type="entry name" value="TM7S3_TM198"/>
    <property type="match status" value="1"/>
</dbReference>
<feature type="transmembrane region" description="Helical" evidence="6">
    <location>
        <begin position="126"/>
        <end position="144"/>
    </location>
</feature>
<name>A0ABR7G8W3_9FIRM</name>
<feature type="transmembrane region" description="Helical" evidence="6">
    <location>
        <begin position="30"/>
        <end position="47"/>
    </location>
</feature>
<organism evidence="8 9">
    <name type="scientific">Ruminococcus hominis</name>
    <dbReference type="NCBI Taxonomy" id="2763065"/>
    <lineage>
        <taxon>Bacteria</taxon>
        <taxon>Bacillati</taxon>
        <taxon>Bacillota</taxon>
        <taxon>Clostridia</taxon>
        <taxon>Eubacteriales</taxon>
        <taxon>Oscillospiraceae</taxon>
        <taxon>Ruminococcus</taxon>
    </lineage>
</organism>
<feature type="region of interest" description="Disordered" evidence="5">
    <location>
        <begin position="237"/>
        <end position="308"/>
    </location>
</feature>
<keyword evidence="9" id="KW-1185">Reference proteome</keyword>
<feature type="compositionally biased region" description="Acidic residues" evidence="5">
    <location>
        <begin position="287"/>
        <end position="308"/>
    </location>
</feature>